<keyword evidence="3" id="KW-0812">Transmembrane</keyword>
<accession>A0ABN6H892</accession>
<dbReference type="EMBL" id="AP024702">
    <property type="protein sequence ID" value="BCX47675.1"/>
    <property type="molecule type" value="Genomic_DNA"/>
</dbReference>
<dbReference type="PANTHER" id="PTHR13806:SF31">
    <property type="entry name" value="FLOTILLIN-LIKE PROTEIN 1-RELATED"/>
    <property type="match status" value="1"/>
</dbReference>
<gene>
    <name evidence="4" type="ORF">HAHE_15830</name>
</gene>
<sequence>MKPPTLIAVLDGLPANVMWIVIGAVVLFGFVFLYMIINCYRKVEKGSALVRTGGTKTKVIFNGGFVIPILHRAELIDISVKRLEIDRTGKNGLICKDNMRADIKVAFFVRVNHVDDDVLKVADSIGCQRASSEPEIRALFDAKFSEALKTVGKRFQFIDLYEERDTFRNEILKVIGTDLNGFVLDDAAIDYLEQTPVEALDPDNILDAEGIKKITELTAAQAKLANNIQRDKEKVIKQQDVEAREAILELERQLAETEAKQHREVESVRAREEAETAKVREEERQKSERARIAAEEEIEVATQNKERQVLVAQRNKERTDVVEVERVKRDQELESIERERVTTLKDIEKEKAVEVEKKAIQDVIKERVAVEKLVVQEQERIKDTEAFAGADREKQVKVTLAEAQAQEDVIRRVKEAEAAKQAAELEADQRVYVEVKAAEASKKSAELKAEEVVIAAEAEQSASEKQAAAKKLLAEATIKESAAHGMGEAEVMVAKADATQKQGEADAEVERLRFEAEAEGIHKKAEAMKLFEEAGQAHEEFKLELEKEKAIELAQIHIQKDIAEAQAMVLGEAMKSAKIEIIGGENKFFDQITSAISRGKSVDRMIEHSEALSDVKETFFNGDPEYFKSQLREWAGQFGVTAEEVKDLTIGAALGKLLADATGDTRRKLLGFLGAADRFDLTDEKASKVLKG</sequence>
<dbReference type="Proteomes" id="UP001374893">
    <property type="component" value="Chromosome"/>
</dbReference>
<dbReference type="InterPro" id="IPR036013">
    <property type="entry name" value="Band_7/SPFH_dom_sf"/>
</dbReference>
<evidence type="ECO:0000313" key="5">
    <source>
        <dbReference type="Proteomes" id="UP001374893"/>
    </source>
</evidence>
<feature type="region of interest" description="Disordered" evidence="2">
    <location>
        <begin position="265"/>
        <end position="286"/>
    </location>
</feature>
<proteinExistence type="predicted"/>
<organism evidence="4 5">
    <name type="scientific">Haloferula helveola</name>
    <dbReference type="NCBI Taxonomy" id="490095"/>
    <lineage>
        <taxon>Bacteria</taxon>
        <taxon>Pseudomonadati</taxon>
        <taxon>Verrucomicrobiota</taxon>
        <taxon>Verrucomicrobiia</taxon>
        <taxon>Verrucomicrobiales</taxon>
        <taxon>Verrucomicrobiaceae</taxon>
        <taxon>Haloferula</taxon>
    </lineage>
</organism>
<reference evidence="4 5" key="1">
    <citation type="submission" date="2021-06" db="EMBL/GenBank/DDBJ databases">
        <title>Complete genome of Haloferula helveola possessing various polysaccharide degrading enzymes.</title>
        <authorList>
            <person name="Takami H."/>
            <person name="Huang C."/>
            <person name="Hamasaki K."/>
        </authorList>
    </citation>
    <scope>NUCLEOTIDE SEQUENCE [LARGE SCALE GENOMIC DNA]</scope>
    <source>
        <strain evidence="4 5">CN-1</strain>
    </source>
</reference>
<keyword evidence="5" id="KW-1185">Reference proteome</keyword>
<name>A0ABN6H892_9BACT</name>
<keyword evidence="3" id="KW-1133">Transmembrane helix</keyword>
<comment type="subcellular location">
    <subcellularLocation>
        <location evidence="1">Endomembrane system</location>
    </subcellularLocation>
</comment>
<evidence type="ECO:0000256" key="1">
    <source>
        <dbReference type="ARBA" id="ARBA00004308"/>
    </source>
</evidence>
<protein>
    <submittedName>
        <fullName evidence="4">Flotillin or reggie family protein</fullName>
    </submittedName>
</protein>
<feature type="transmembrane region" description="Helical" evidence="3">
    <location>
        <begin position="17"/>
        <end position="37"/>
    </location>
</feature>
<evidence type="ECO:0000256" key="3">
    <source>
        <dbReference type="SAM" id="Phobius"/>
    </source>
</evidence>
<dbReference type="InterPro" id="IPR027705">
    <property type="entry name" value="Flotillin_fam"/>
</dbReference>
<evidence type="ECO:0000256" key="2">
    <source>
        <dbReference type="SAM" id="MobiDB-lite"/>
    </source>
</evidence>
<dbReference type="SUPFAM" id="SSF117892">
    <property type="entry name" value="Band 7/SPFH domain"/>
    <property type="match status" value="1"/>
</dbReference>
<evidence type="ECO:0000313" key="4">
    <source>
        <dbReference type="EMBL" id="BCX47675.1"/>
    </source>
</evidence>
<dbReference type="RefSeq" id="WP_338689988.1">
    <property type="nucleotide sequence ID" value="NZ_AP024702.1"/>
</dbReference>
<dbReference type="PANTHER" id="PTHR13806">
    <property type="entry name" value="FLOTILLIN-RELATED"/>
    <property type="match status" value="1"/>
</dbReference>
<keyword evidence="3" id="KW-0472">Membrane</keyword>